<keyword evidence="1" id="KW-0175">Coiled coil</keyword>
<dbReference type="Proteomes" id="UP000676194">
    <property type="component" value="Chromosome"/>
</dbReference>
<accession>A0A8E6B8S0</accession>
<proteinExistence type="predicted"/>
<dbReference type="RefSeq" id="WP_213497505.1">
    <property type="nucleotide sequence ID" value="NZ_CP074694.1"/>
</dbReference>
<evidence type="ECO:0000259" key="2">
    <source>
        <dbReference type="Pfam" id="PF07607"/>
    </source>
</evidence>
<dbReference type="Pfam" id="PF07607">
    <property type="entry name" value="DUF1570"/>
    <property type="match status" value="1"/>
</dbReference>
<protein>
    <submittedName>
        <fullName evidence="3">DUF1570 domain-containing protein</fullName>
    </submittedName>
</protein>
<feature type="domain" description="DUF1570" evidence="2">
    <location>
        <begin position="314"/>
        <end position="409"/>
    </location>
</feature>
<keyword evidence="4" id="KW-1185">Reference proteome</keyword>
<dbReference type="EMBL" id="CP074694">
    <property type="protein sequence ID" value="QVL32613.1"/>
    <property type="molecule type" value="Genomic_DNA"/>
</dbReference>
<gene>
    <name evidence="3" type="ORF">KIH39_01465</name>
</gene>
<feature type="coiled-coil region" evidence="1">
    <location>
        <begin position="233"/>
        <end position="260"/>
    </location>
</feature>
<dbReference type="InterPro" id="IPR011464">
    <property type="entry name" value="DUF1570"/>
</dbReference>
<sequence>MTLFLPLLRCLGAGWLFLSFCAFTLLGQVPLNKDWPFDVIQLKNGAVWKGLILEENPTTLRFQNVRRQTNRPTLLVTATFEKKDIEKIERLPEADRLILKEKIEELDPKGENERRRMEQLDLKATDWFGHKNGGLIYESDYFRLISNAPEEIVRRSAVRLEQVFAAFSRILPPKFDKREPTTIYLFLAREEYIQSMVRRDRTIQNPAFYDPKTNEIFCGSDLMRLGQDLSVVRKQHQSRLAELEKQENELKKLYSKQKADLARLLEPIQEERKRIGQTDKRNDFVFNQATQQLFAILYHESFHAYVGTWLYPQLSQSSTELPRWLNEGLAQIFESSLVEAGELRIGHLDREKWLRVKEMIAANQLPALRSILKSGRDDFVIEHAGQKLKSDASYLASWGYVTFLLLERKQITPELLDAYLAKLKEGHDPIAAFEKWTNDSTADFEKQFVAWFNKVQPDGSVLQISSGR</sequence>
<dbReference type="AlphaFoldDB" id="A0A8E6B8S0"/>
<evidence type="ECO:0000313" key="4">
    <source>
        <dbReference type="Proteomes" id="UP000676194"/>
    </source>
</evidence>
<name>A0A8E6B8S0_9BACT</name>
<reference evidence="3" key="1">
    <citation type="submission" date="2021-05" db="EMBL/GenBank/DDBJ databases">
        <title>Complete genome sequence of the cellulolytic planctomycete Telmatocola sphagniphila SP2T and characterization of the first cellulase from planctomycetes.</title>
        <authorList>
            <person name="Rakitin A.L."/>
            <person name="Beletsky A.V."/>
            <person name="Naumoff D.G."/>
            <person name="Kulichevskaya I.S."/>
            <person name="Mardanov A.V."/>
            <person name="Ravin N.V."/>
            <person name="Dedysh S.N."/>
        </authorList>
    </citation>
    <scope>NUCLEOTIDE SEQUENCE</scope>
    <source>
        <strain evidence="3">SP2T</strain>
    </source>
</reference>
<evidence type="ECO:0000313" key="3">
    <source>
        <dbReference type="EMBL" id="QVL32613.1"/>
    </source>
</evidence>
<evidence type="ECO:0000256" key="1">
    <source>
        <dbReference type="SAM" id="Coils"/>
    </source>
</evidence>
<dbReference type="KEGG" id="tsph:KIH39_01465"/>
<organism evidence="3 4">
    <name type="scientific">Telmatocola sphagniphila</name>
    <dbReference type="NCBI Taxonomy" id="1123043"/>
    <lineage>
        <taxon>Bacteria</taxon>
        <taxon>Pseudomonadati</taxon>
        <taxon>Planctomycetota</taxon>
        <taxon>Planctomycetia</taxon>
        <taxon>Gemmatales</taxon>
        <taxon>Gemmataceae</taxon>
    </lineage>
</organism>